<proteinExistence type="predicted"/>
<dbReference type="InterPro" id="IPR005467">
    <property type="entry name" value="His_kinase_dom"/>
</dbReference>
<dbReference type="GO" id="GO:0016301">
    <property type="term" value="F:kinase activity"/>
    <property type="evidence" value="ECO:0007669"/>
    <property type="project" value="UniProtKB-KW"/>
</dbReference>
<dbReference type="SMART" id="SM00387">
    <property type="entry name" value="HATPase_c"/>
    <property type="match status" value="1"/>
</dbReference>
<dbReference type="PROSITE" id="PS50109">
    <property type="entry name" value="HIS_KIN"/>
    <property type="match status" value="1"/>
</dbReference>
<keyword evidence="6" id="KW-0812">Transmembrane</keyword>
<dbReference type="InterPro" id="IPR036890">
    <property type="entry name" value="HATPase_C_sf"/>
</dbReference>
<dbReference type="Pfam" id="PF14689">
    <property type="entry name" value="SPOB_a"/>
    <property type="match status" value="1"/>
</dbReference>
<dbReference type="SUPFAM" id="SSF103190">
    <property type="entry name" value="Sensory domain-like"/>
    <property type="match status" value="1"/>
</dbReference>
<dbReference type="SUPFAM" id="SSF55874">
    <property type="entry name" value="ATPase domain of HSP90 chaperone/DNA topoisomerase II/histidine kinase"/>
    <property type="match status" value="1"/>
</dbReference>
<sequence length="440" mass="49932">MKSAKLKSIIVYSILLLLLFVMLNMFTSILSIKKSTEKSNANQMLEVAKSIADHLNVDTYKRFLENPVKNQEYSEIKHYLDDARKKTGALHVYTLEIDNPKVSRAMIAAMPNNLEFPIGGVCTVPEKQVRMAYEGHTFYTSILEDSEYGEYLTVGAPIKDDKDKIIGYLAIDISADEINNISEKVIKSSVSIFVFNGLFVVILLIAFLIMHRWYRNELKTKVGDTEETYHWEFQSLLASVRSLRHDFSNHVQVIHGLLKLGEFEKALDYISALSKEIHSITSMNLNVNNPGLSVLLEVKRLAAQNYNIETEFEIANDSFDRIKTTDLIKLLSNVIDNAIEATSELPENERFMQVECKVCDSKYVFEVSNTGPMITDKNREKIFKSGFSTKKVQEGKVRGQGLFIVKELVTEYRGDISIQSNINETTVTLRIPIPKSGESN</sequence>
<dbReference type="Gene3D" id="3.30.565.10">
    <property type="entry name" value="Histidine kinase-like ATPase, C-terminal domain"/>
    <property type="match status" value="1"/>
</dbReference>
<keyword evidence="3" id="KW-0418">Kinase</keyword>
<organism evidence="8 9">
    <name type="scientific">Peribacillus asahii</name>
    <dbReference type="NCBI Taxonomy" id="228899"/>
    <lineage>
        <taxon>Bacteria</taxon>
        <taxon>Bacillati</taxon>
        <taxon>Bacillota</taxon>
        <taxon>Bacilli</taxon>
        <taxon>Bacillales</taxon>
        <taxon>Bacillaceae</taxon>
        <taxon>Peribacillus</taxon>
    </lineage>
</organism>
<dbReference type="InterPro" id="IPR039506">
    <property type="entry name" value="SPOB_a"/>
</dbReference>
<dbReference type="InterPro" id="IPR029151">
    <property type="entry name" value="Sensor-like_sf"/>
</dbReference>
<reference evidence="8 9" key="1">
    <citation type="submission" date="2018-08" db="EMBL/GenBank/DDBJ databases">
        <title>Bacillus jemisoniae sp. nov., Bacillus chryseoplanitiae sp. nov., Bacillus resnikiae sp. nov., and Bacillus frankliniae sp. nov., isolated from Viking spacecraft and associated surfaces.</title>
        <authorList>
            <person name="Seuylemezian A."/>
            <person name="Vaishampayan P."/>
        </authorList>
    </citation>
    <scope>NUCLEOTIDE SEQUENCE [LARGE SCALE GENOMIC DNA]</scope>
    <source>
        <strain evidence="8 9">MA001</strain>
    </source>
</reference>
<evidence type="ECO:0000256" key="6">
    <source>
        <dbReference type="SAM" id="Phobius"/>
    </source>
</evidence>
<keyword evidence="2" id="KW-0547">Nucleotide-binding</keyword>
<keyword evidence="9" id="KW-1185">Reference proteome</keyword>
<accession>A0A398AW24</accession>
<dbReference type="GO" id="GO:0000160">
    <property type="term" value="P:phosphorelay signal transduction system"/>
    <property type="evidence" value="ECO:0007669"/>
    <property type="project" value="UniProtKB-KW"/>
</dbReference>
<evidence type="ECO:0000259" key="7">
    <source>
        <dbReference type="PROSITE" id="PS50109"/>
    </source>
</evidence>
<feature type="domain" description="Histidine kinase" evidence="7">
    <location>
        <begin position="327"/>
        <end position="435"/>
    </location>
</feature>
<dbReference type="EMBL" id="QWVS01000059">
    <property type="protein sequence ID" value="RID81812.1"/>
    <property type="molecule type" value="Genomic_DNA"/>
</dbReference>
<dbReference type="PANTHER" id="PTHR40448:SF1">
    <property type="entry name" value="TWO-COMPONENT SENSOR HISTIDINE KINASE"/>
    <property type="match status" value="1"/>
</dbReference>
<feature type="transmembrane region" description="Helical" evidence="6">
    <location>
        <begin position="190"/>
        <end position="210"/>
    </location>
</feature>
<dbReference type="RefSeq" id="WP_119118851.1">
    <property type="nucleotide sequence ID" value="NZ_QWVS01000059.1"/>
</dbReference>
<dbReference type="AlphaFoldDB" id="A0A398AW24"/>
<gene>
    <name evidence="8" type="ORF">D1953_19670</name>
</gene>
<keyword evidence="6" id="KW-1133">Transmembrane helix</keyword>
<comment type="caution">
    <text evidence="8">The sequence shown here is derived from an EMBL/GenBank/DDBJ whole genome shotgun (WGS) entry which is preliminary data.</text>
</comment>
<evidence type="ECO:0000313" key="8">
    <source>
        <dbReference type="EMBL" id="RID81812.1"/>
    </source>
</evidence>
<name>A0A398AW24_9BACI</name>
<evidence type="ECO:0000256" key="2">
    <source>
        <dbReference type="ARBA" id="ARBA00022741"/>
    </source>
</evidence>
<evidence type="ECO:0000256" key="1">
    <source>
        <dbReference type="ARBA" id="ARBA00022679"/>
    </source>
</evidence>
<protein>
    <submittedName>
        <fullName evidence="8">GHKL domain-containing protein</fullName>
    </submittedName>
</protein>
<dbReference type="InterPro" id="IPR003594">
    <property type="entry name" value="HATPase_dom"/>
</dbReference>
<dbReference type="Gene3D" id="1.10.287.130">
    <property type="match status" value="1"/>
</dbReference>
<dbReference type="PANTHER" id="PTHR40448">
    <property type="entry name" value="TWO-COMPONENT SENSOR HISTIDINE KINASE"/>
    <property type="match status" value="1"/>
</dbReference>
<dbReference type="Pfam" id="PF02518">
    <property type="entry name" value="HATPase_c"/>
    <property type="match status" value="1"/>
</dbReference>
<evidence type="ECO:0000256" key="3">
    <source>
        <dbReference type="ARBA" id="ARBA00022777"/>
    </source>
</evidence>
<evidence type="ECO:0000256" key="4">
    <source>
        <dbReference type="ARBA" id="ARBA00022840"/>
    </source>
</evidence>
<feature type="transmembrane region" description="Helical" evidence="6">
    <location>
        <begin position="9"/>
        <end position="32"/>
    </location>
</feature>
<evidence type="ECO:0000313" key="9">
    <source>
        <dbReference type="Proteomes" id="UP000266016"/>
    </source>
</evidence>
<dbReference type="GO" id="GO:0005524">
    <property type="term" value="F:ATP binding"/>
    <property type="evidence" value="ECO:0007669"/>
    <property type="project" value="UniProtKB-KW"/>
</dbReference>
<keyword evidence="5" id="KW-0902">Two-component regulatory system</keyword>
<dbReference type="Proteomes" id="UP000266016">
    <property type="component" value="Unassembled WGS sequence"/>
</dbReference>
<dbReference type="GO" id="GO:0042802">
    <property type="term" value="F:identical protein binding"/>
    <property type="evidence" value="ECO:0007669"/>
    <property type="project" value="TreeGrafter"/>
</dbReference>
<keyword evidence="1" id="KW-0808">Transferase</keyword>
<evidence type="ECO:0000256" key="5">
    <source>
        <dbReference type="ARBA" id="ARBA00023012"/>
    </source>
</evidence>
<dbReference type="Gene3D" id="3.30.450.20">
    <property type="entry name" value="PAS domain"/>
    <property type="match status" value="1"/>
</dbReference>
<keyword evidence="6" id="KW-0472">Membrane</keyword>
<keyword evidence="4" id="KW-0067">ATP-binding</keyword>